<dbReference type="Gene3D" id="3.40.718.10">
    <property type="entry name" value="Isopropylmalate Dehydrogenase"/>
    <property type="match status" value="1"/>
</dbReference>
<dbReference type="GO" id="GO:0005739">
    <property type="term" value="C:mitochondrion"/>
    <property type="evidence" value="ECO:0007669"/>
    <property type="project" value="TreeGrafter"/>
</dbReference>
<dbReference type="EMBL" id="JTDE01019671">
    <property type="protein sequence ID" value="KAF7233836.1"/>
    <property type="molecule type" value="Genomic_DNA"/>
</dbReference>
<dbReference type="GO" id="GO:0006099">
    <property type="term" value="P:tricarboxylic acid cycle"/>
    <property type="evidence" value="ECO:0007669"/>
    <property type="project" value="UniProtKB-KW"/>
</dbReference>
<dbReference type="SUPFAM" id="SSF53659">
    <property type="entry name" value="Isocitrate/Isopropylmalate dehydrogenase-like"/>
    <property type="match status" value="1"/>
</dbReference>
<accession>A0A8S9YC27</accession>
<proteinExistence type="inferred from homology"/>
<evidence type="ECO:0000313" key="9">
    <source>
        <dbReference type="Proteomes" id="UP000822476"/>
    </source>
</evidence>
<dbReference type="Proteomes" id="UP000822476">
    <property type="component" value="Unassembled WGS sequence"/>
</dbReference>
<dbReference type="PANTHER" id="PTHR11835">
    <property type="entry name" value="DECARBOXYLATING DEHYDROGENASES-ISOCITRATE, ISOPROPYLMALATE, TARTRATE"/>
    <property type="match status" value="1"/>
</dbReference>
<protein>
    <recommendedName>
        <fullName evidence="2">isocitrate dehydrogenase (NAD(+))</fullName>
        <ecNumber evidence="2">1.1.1.41</ecNumber>
    </recommendedName>
    <alternativeName>
        <fullName evidence="6">Isocitric dehydrogenase subunit alpha</fullName>
    </alternativeName>
    <alternativeName>
        <fullName evidence="5">NAD(+)-specific ICDH subunit alpha</fullName>
    </alternativeName>
</protein>
<dbReference type="GO" id="GO:0004449">
    <property type="term" value="F:isocitrate dehydrogenase (NAD+) activity"/>
    <property type="evidence" value="ECO:0007669"/>
    <property type="project" value="UniProtKB-EC"/>
</dbReference>
<feature type="domain" description="Isopropylmalate dehydrogenase-like" evidence="7">
    <location>
        <begin position="2"/>
        <end position="41"/>
    </location>
</feature>
<evidence type="ECO:0000259" key="7">
    <source>
        <dbReference type="Pfam" id="PF00180"/>
    </source>
</evidence>
<reference evidence="8" key="1">
    <citation type="submission" date="2019-07" db="EMBL/GenBank/DDBJ databases">
        <title>Annotation for the trematode Paragonimus miyazaki's.</title>
        <authorList>
            <person name="Choi Y.-J."/>
        </authorList>
    </citation>
    <scope>NUCLEOTIDE SEQUENCE</scope>
    <source>
        <strain evidence="8">Japan</strain>
    </source>
</reference>
<evidence type="ECO:0000256" key="5">
    <source>
        <dbReference type="ARBA" id="ARBA00042642"/>
    </source>
</evidence>
<dbReference type="Pfam" id="PF00180">
    <property type="entry name" value="Iso_dh"/>
    <property type="match status" value="1"/>
</dbReference>
<dbReference type="GO" id="GO:0006102">
    <property type="term" value="P:isocitrate metabolic process"/>
    <property type="evidence" value="ECO:0007669"/>
    <property type="project" value="TreeGrafter"/>
</dbReference>
<gene>
    <name evidence="8" type="ORF">EG68_12634</name>
</gene>
<comment type="similarity">
    <text evidence="1">Belongs to the isocitrate and isopropylmalate dehydrogenases family.</text>
</comment>
<dbReference type="EC" id="1.1.1.41" evidence="2"/>
<evidence type="ECO:0000256" key="4">
    <source>
        <dbReference type="ARBA" id="ARBA00023002"/>
    </source>
</evidence>
<organism evidence="8 9">
    <name type="scientific">Paragonimus skrjabini miyazakii</name>
    <dbReference type="NCBI Taxonomy" id="59628"/>
    <lineage>
        <taxon>Eukaryota</taxon>
        <taxon>Metazoa</taxon>
        <taxon>Spiralia</taxon>
        <taxon>Lophotrochozoa</taxon>
        <taxon>Platyhelminthes</taxon>
        <taxon>Trematoda</taxon>
        <taxon>Digenea</taxon>
        <taxon>Plagiorchiida</taxon>
        <taxon>Troglotremata</taxon>
        <taxon>Troglotrematidae</taxon>
        <taxon>Paragonimus</taxon>
    </lineage>
</organism>
<evidence type="ECO:0000313" key="8">
    <source>
        <dbReference type="EMBL" id="KAF7233836.1"/>
    </source>
</evidence>
<evidence type="ECO:0000256" key="1">
    <source>
        <dbReference type="ARBA" id="ARBA00007769"/>
    </source>
</evidence>
<sequence>MDKANPTALLLSAVMMLRYMDLHKFADLIEKSVFTVIREGHCIGPDVLLGVGLFTLINLCSKEFMVC</sequence>
<evidence type="ECO:0000256" key="6">
    <source>
        <dbReference type="ARBA" id="ARBA00042862"/>
    </source>
</evidence>
<comment type="caution">
    <text evidence="8">The sequence shown here is derived from an EMBL/GenBank/DDBJ whole genome shotgun (WGS) entry which is preliminary data.</text>
</comment>
<dbReference type="OrthoDB" id="6268915at2759"/>
<dbReference type="AlphaFoldDB" id="A0A8S9YC27"/>
<keyword evidence="9" id="KW-1185">Reference proteome</keyword>
<dbReference type="PANTHER" id="PTHR11835:SF34">
    <property type="entry name" value="ISOCITRATE DEHYDROGENASE [NAD] SUBUNIT ALPHA, MITOCHONDRIAL"/>
    <property type="match status" value="1"/>
</dbReference>
<keyword evidence="4" id="KW-0560">Oxidoreductase</keyword>
<keyword evidence="3" id="KW-0816">Tricarboxylic acid cycle</keyword>
<dbReference type="InterPro" id="IPR024084">
    <property type="entry name" value="IsoPropMal-DH-like_dom"/>
</dbReference>
<name>A0A8S9YC27_9TREM</name>
<evidence type="ECO:0000256" key="3">
    <source>
        <dbReference type="ARBA" id="ARBA00022532"/>
    </source>
</evidence>
<evidence type="ECO:0000256" key="2">
    <source>
        <dbReference type="ARBA" id="ARBA00013012"/>
    </source>
</evidence>